<dbReference type="Proteomes" id="UP000076420">
    <property type="component" value="Unassembled WGS sequence"/>
</dbReference>
<evidence type="ECO:0000256" key="3">
    <source>
        <dbReference type="SAM" id="Phobius"/>
    </source>
</evidence>
<reference evidence="5" key="1">
    <citation type="submission" date="2020-05" db="UniProtKB">
        <authorList>
            <consortium name="EnsemblMetazoa"/>
        </authorList>
    </citation>
    <scope>IDENTIFICATION</scope>
    <source>
        <strain evidence="5">BB02</strain>
    </source>
</reference>
<proteinExistence type="inferred from homology"/>
<keyword evidence="3" id="KW-0472">Membrane</keyword>
<dbReference type="OrthoDB" id="205623at2759"/>
<sequence length="424" mass="49582">MINMLFRSWHQSSCLFHQLRCLSRAPSVACHLKNACYNVSLSKQSHKLSVLFRNVSNTSKNFKDYNFDPKQATRRRTLLLFTYLSGFIGAMLLTAIGLRHYARMARRAQGIEDIKLRQYGRKPQLFRYRGYIFPDFVVNDIKNNLHFDVREDDVWVVSFPKSGTTWLQEIVYLINNGVDVEDAAQTNIEERFPYFEWIVPGKQVLNKMESPRLIKTHLPLSMLPNQMKSKKPKIIYIARNPKDTVVSYYFFLTKFVIDDQSFVGTFDDYCQQVQTLLKPICPKLKCLCSLVHYGPWWKHVKEAWDRKDEDNILVLFYEDLQEDVHRVVRDIANFLNKPLTETQVEAIARHCSFDTMKNNKAANYDWLKDVGMAKQEESFLRKGQVGDWRTHLKPEISDQLDEMVASHLEGVPIRDTLTSEDSTS</sequence>
<dbReference type="AlphaFoldDB" id="A0A2C9KEF3"/>
<evidence type="ECO:0000313" key="5">
    <source>
        <dbReference type="EnsemblMetazoa" id="BGLB018227-PA"/>
    </source>
</evidence>
<dbReference type="EnsemblMetazoa" id="BGLB018227-RA">
    <property type="protein sequence ID" value="BGLB018227-PA"/>
    <property type="gene ID" value="BGLB018227"/>
</dbReference>
<dbReference type="SUPFAM" id="SSF52540">
    <property type="entry name" value="P-loop containing nucleoside triphosphate hydrolases"/>
    <property type="match status" value="1"/>
</dbReference>
<name>A0A2C9KEF3_BIOGL</name>
<dbReference type="InterPro" id="IPR027417">
    <property type="entry name" value="P-loop_NTPase"/>
</dbReference>
<organism evidence="5 6">
    <name type="scientific">Biomphalaria glabrata</name>
    <name type="common">Bloodfluke planorb</name>
    <name type="synonym">Freshwater snail</name>
    <dbReference type="NCBI Taxonomy" id="6526"/>
    <lineage>
        <taxon>Eukaryota</taxon>
        <taxon>Metazoa</taxon>
        <taxon>Spiralia</taxon>
        <taxon>Lophotrochozoa</taxon>
        <taxon>Mollusca</taxon>
        <taxon>Gastropoda</taxon>
        <taxon>Heterobranchia</taxon>
        <taxon>Euthyneura</taxon>
        <taxon>Panpulmonata</taxon>
        <taxon>Hygrophila</taxon>
        <taxon>Lymnaeoidea</taxon>
        <taxon>Planorbidae</taxon>
        <taxon>Biomphalaria</taxon>
    </lineage>
</organism>
<dbReference type="Pfam" id="PF00685">
    <property type="entry name" value="Sulfotransfer_1"/>
    <property type="match status" value="1"/>
</dbReference>
<keyword evidence="2" id="KW-0808">Transferase</keyword>
<keyword evidence="3" id="KW-0812">Transmembrane</keyword>
<feature type="domain" description="Sulfotransferase" evidence="4">
    <location>
        <begin position="152"/>
        <end position="410"/>
    </location>
</feature>
<feature type="transmembrane region" description="Helical" evidence="3">
    <location>
        <begin position="78"/>
        <end position="98"/>
    </location>
</feature>
<dbReference type="GO" id="GO:0008146">
    <property type="term" value="F:sulfotransferase activity"/>
    <property type="evidence" value="ECO:0007669"/>
    <property type="project" value="InterPro"/>
</dbReference>
<evidence type="ECO:0000256" key="1">
    <source>
        <dbReference type="ARBA" id="ARBA00005771"/>
    </source>
</evidence>
<dbReference type="PANTHER" id="PTHR11783">
    <property type="entry name" value="SULFOTRANSFERASE SULT"/>
    <property type="match status" value="1"/>
</dbReference>
<evidence type="ECO:0000259" key="4">
    <source>
        <dbReference type="Pfam" id="PF00685"/>
    </source>
</evidence>
<dbReference type="KEGG" id="bgt:106061110"/>
<comment type="similarity">
    <text evidence="1">Belongs to the sulfotransferase 1 family.</text>
</comment>
<evidence type="ECO:0000313" key="6">
    <source>
        <dbReference type="Proteomes" id="UP000076420"/>
    </source>
</evidence>
<gene>
    <name evidence="5" type="primary">106061110</name>
</gene>
<protein>
    <recommendedName>
        <fullName evidence="4">Sulfotransferase domain-containing protein</fullName>
    </recommendedName>
</protein>
<dbReference type="Gene3D" id="3.40.50.300">
    <property type="entry name" value="P-loop containing nucleotide triphosphate hydrolases"/>
    <property type="match status" value="1"/>
</dbReference>
<evidence type="ECO:0000256" key="2">
    <source>
        <dbReference type="ARBA" id="ARBA00022679"/>
    </source>
</evidence>
<accession>A0A2C9KEF3</accession>
<dbReference type="VEuPathDB" id="VectorBase:BGLAX_036578"/>
<keyword evidence="3" id="KW-1133">Transmembrane helix</keyword>
<dbReference type="InterPro" id="IPR000863">
    <property type="entry name" value="Sulfotransferase_dom"/>
</dbReference>
<dbReference type="VEuPathDB" id="VectorBase:BGLB018227"/>